<comment type="subcellular location">
    <subcellularLocation>
        <location evidence="1">Membrane</location>
        <topology evidence="1">Multi-pass membrane protein</topology>
    </subcellularLocation>
</comment>
<evidence type="ECO:0000256" key="10">
    <source>
        <dbReference type="ARBA" id="ARBA00033270"/>
    </source>
</evidence>
<evidence type="ECO:0000313" key="18">
    <source>
        <dbReference type="Proteomes" id="UP000231139"/>
    </source>
</evidence>
<evidence type="ECO:0000256" key="7">
    <source>
        <dbReference type="ARBA" id="ARBA00022989"/>
    </source>
</evidence>
<dbReference type="EC" id="2.4.99.28" evidence="14"/>
<feature type="transmembrane region" description="Helical" evidence="16">
    <location>
        <begin position="268"/>
        <end position="288"/>
    </location>
</feature>
<keyword evidence="7 16" id="KW-1133">Transmembrane helix</keyword>
<dbReference type="PANTHER" id="PTHR30474">
    <property type="entry name" value="CELL CYCLE PROTEIN"/>
    <property type="match status" value="1"/>
</dbReference>
<evidence type="ECO:0000256" key="2">
    <source>
        <dbReference type="ARBA" id="ARBA00022676"/>
    </source>
</evidence>
<feature type="transmembrane region" description="Helical" evidence="16">
    <location>
        <begin position="43"/>
        <end position="64"/>
    </location>
</feature>
<evidence type="ECO:0000256" key="11">
    <source>
        <dbReference type="ARBA" id="ARBA00038053"/>
    </source>
</evidence>
<comment type="catalytic activity">
    <reaction evidence="15">
        <text>[GlcNAc-(1-&gt;4)-Mur2Ac(oyl-L-Ala-gamma-D-Glu-L-Lys-D-Ala-D-Ala)](n)-di-trans,octa-cis-undecaprenyl diphosphate + beta-D-GlcNAc-(1-&gt;4)-Mur2Ac(oyl-L-Ala-gamma-D-Glu-L-Lys-D-Ala-D-Ala)-di-trans,octa-cis-undecaprenyl diphosphate = [GlcNAc-(1-&gt;4)-Mur2Ac(oyl-L-Ala-gamma-D-Glu-L-Lys-D-Ala-D-Ala)](n+1)-di-trans,octa-cis-undecaprenyl diphosphate + di-trans,octa-cis-undecaprenyl diphosphate + H(+)</text>
        <dbReference type="Rhea" id="RHEA:23708"/>
        <dbReference type="Rhea" id="RHEA-COMP:9602"/>
        <dbReference type="Rhea" id="RHEA-COMP:9603"/>
        <dbReference type="ChEBI" id="CHEBI:15378"/>
        <dbReference type="ChEBI" id="CHEBI:58405"/>
        <dbReference type="ChEBI" id="CHEBI:60033"/>
        <dbReference type="ChEBI" id="CHEBI:78435"/>
        <dbReference type="EC" id="2.4.99.28"/>
    </reaction>
</comment>
<dbReference type="InterPro" id="IPR001182">
    <property type="entry name" value="FtsW/RodA"/>
</dbReference>
<evidence type="ECO:0000256" key="9">
    <source>
        <dbReference type="ARBA" id="ARBA00032370"/>
    </source>
</evidence>
<organism evidence="17 18">
    <name type="scientific">Candidatus Nealsonbacteria bacterium CG11_big_fil_rev_8_21_14_0_20_35_11</name>
    <dbReference type="NCBI Taxonomy" id="1974713"/>
    <lineage>
        <taxon>Bacteria</taxon>
        <taxon>Candidatus Nealsoniibacteriota</taxon>
    </lineage>
</organism>
<feature type="transmembrane region" description="Helical" evidence="16">
    <location>
        <begin position="107"/>
        <end position="127"/>
    </location>
</feature>
<dbReference type="GO" id="GO:0008955">
    <property type="term" value="F:peptidoglycan glycosyltransferase activity"/>
    <property type="evidence" value="ECO:0007669"/>
    <property type="project" value="UniProtKB-EC"/>
</dbReference>
<dbReference type="GO" id="GO:0015648">
    <property type="term" value="F:lipid-linked peptidoglycan transporter activity"/>
    <property type="evidence" value="ECO:0007669"/>
    <property type="project" value="TreeGrafter"/>
</dbReference>
<keyword evidence="6" id="KW-0573">Peptidoglycan synthesis</keyword>
<sequence>MPQKRPPDFILILCILLLLLMGILVLATASAPFSFKITKNPNYYLIHQIIYGLIPGLILGFIFFKLHLNFLTKISLGIFLISLFAMFLVFFPYLGRESGGAVRWIELGPIAFQPSEFLKIATILYLATWLGSLKKRTFFPFLVIIALISIALILQSDISTLIIITLICFILYFCARTPLWHTILIGGVSIISLPILIKIAPYRIDRLLVFLHSEIEPLGIGYHSKQALISVGSGQIAGSGLGLSIQKFGFLPQSISDSIFAIFAEETGFIGCAFLIILFLILVQRAFSISKNLKDLSLKLIVIGIGVWISFQSFINIGAMIGVLPLSGTPLPFISYGGSHLIAELIAMGVLLNISSNG</sequence>
<keyword evidence="5" id="KW-0133">Cell shape</keyword>
<evidence type="ECO:0000256" key="15">
    <source>
        <dbReference type="ARBA" id="ARBA00049902"/>
    </source>
</evidence>
<feature type="transmembrane region" description="Helical" evidence="16">
    <location>
        <begin position="300"/>
        <end position="321"/>
    </location>
</feature>
<proteinExistence type="inferred from homology"/>
<evidence type="ECO:0000256" key="16">
    <source>
        <dbReference type="SAM" id="Phobius"/>
    </source>
</evidence>
<comment type="similarity">
    <text evidence="11">Belongs to the SEDS family. FtsW subfamily.</text>
</comment>
<feature type="transmembrane region" description="Helical" evidence="16">
    <location>
        <begin position="76"/>
        <end position="95"/>
    </location>
</feature>
<accession>A0A2H0N176</accession>
<evidence type="ECO:0000256" key="4">
    <source>
        <dbReference type="ARBA" id="ARBA00022692"/>
    </source>
</evidence>
<reference evidence="17 18" key="1">
    <citation type="submission" date="2017-09" db="EMBL/GenBank/DDBJ databases">
        <title>Depth-based differentiation of microbial function through sediment-hosted aquifers and enrichment of novel symbionts in the deep terrestrial subsurface.</title>
        <authorList>
            <person name="Probst A.J."/>
            <person name="Ladd B."/>
            <person name="Jarett J.K."/>
            <person name="Geller-Mcgrath D.E."/>
            <person name="Sieber C.M."/>
            <person name="Emerson J.B."/>
            <person name="Anantharaman K."/>
            <person name="Thomas B.C."/>
            <person name="Malmstrom R."/>
            <person name="Stieglmeier M."/>
            <person name="Klingl A."/>
            <person name="Woyke T."/>
            <person name="Ryan C.M."/>
            <person name="Banfield J.F."/>
        </authorList>
    </citation>
    <scope>NUCLEOTIDE SEQUENCE [LARGE SCALE GENOMIC DNA]</scope>
    <source>
        <strain evidence="17">CG11_big_fil_rev_8_21_14_0_20_35_11</strain>
    </source>
</reference>
<name>A0A2H0N176_9BACT</name>
<dbReference type="GO" id="GO:0005886">
    <property type="term" value="C:plasma membrane"/>
    <property type="evidence" value="ECO:0007669"/>
    <property type="project" value="TreeGrafter"/>
</dbReference>
<dbReference type="GO" id="GO:0051301">
    <property type="term" value="P:cell division"/>
    <property type="evidence" value="ECO:0007669"/>
    <property type="project" value="InterPro"/>
</dbReference>
<dbReference type="AlphaFoldDB" id="A0A2H0N176"/>
<dbReference type="Proteomes" id="UP000231139">
    <property type="component" value="Unassembled WGS sequence"/>
</dbReference>
<evidence type="ECO:0000256" key="1">
    <source>
        <dbReference type="ARBA" id="ARBA00004141"/>
    </source>
</evidence>
<feature type="transmembrane region" description="Helical" evidence="16">
    <location>
        <begin position="178"/>
        <end position="197"/>
    </location>
</feature>
<dbReference type="Pfam" id="PF01098">
    <property type="entry name" value="FTSW_RODA_SPOVE"/>
    <property type="match status" value="1"/>
</dbReference>
<evidence type="ECO:0000256" key="13">
    <source>
        <dbReference type="ARBA" id="ARBA00041418"/>
    </source>
</evidence>
<evidence type="ECO:0000256" key="12">
    <source>
        <dbReference type="ARBA" id="ARBA00041185"/>
    </source>
</evidence>
<keyword evidence="4 16" id="KW-0812">Transmembrane</keyword>
<dbReference type="GO" id="GO:0032153">
    <property type="term" value="C:cell division site"/>
    <property type="evidence" value="ECO:0007669"/>
    <property type="project" value="TreeGrafter"/>
</dbReference>
<dbReference type="GO" id="GO:0009252">
    <property type="term" value="P:peptidoglycan biosynthetic process"/>
    <property type="evidence" value="ECO:0007669"/>
    <property type="project" value="UniProtKB-KW"/>
</dbReference>
<dbReference type="GO" id="GO:0008360">
    <property type="term" value="P:regulation of cell shape"/>
    <property type="evidence" value="ECO:0007669"/>
    <property type="project" value="UniProtKB-KW"/>
</dbReference>
<evidence type="ECO:0000256" key="5">
    <source>
        <dbReference type="ARBA" id="ARBA00022960"/>
    </source>
</evidence>
<evidence type="ECO:0000256" key="8">
    <source>
        <dbReference type="ARBA" id="ARBA00023136"/>
    </source>
</evidence>
<feature type="transmembrane region" description="Helical" evidence="16">
    <location>
        <begin position="333"/>
        <end position="354"/>
    </location>
</feature>
<dbReference type="EMBL" id="PCWK01000020">
    <property type="protein sequence ID" value="PIR02640.1"/>
    <property type="molecule type" value="Genomic_DNA"/>
</dbReference>
<evidence type="ECO:0000256" key="14">
    <source>
        <dbReference type="ARBA" id="ARBA00044770"/>
    </source>
</evidence>
<comment type="caution">
    <text evidence="17">The sequence shown here is derived from an EMBL/GenBank/DDBJ whole genome shotgun (WGS) entry which is preliminary data.</text>
</comment>
<feature type="transmembrane region" description="Helical" evidence="16">
    <location>
        <begin position="139"/>
        <end position="172"/>
    </location>
</feature>
<protein>
    <recommendedName>
        <fullName evidence="12">Probable peptidoglycan glycosyltransferase FtsW</fullName>
        <ecNumber evidence="14">2.4.99.28</ecNumber>
    </recommendedName>
    <alternativeName>
        <fullName evidence="13">Cell division protein FtsW</fullName>
    </alternativeName>
    <alternativeName>
        <fullName evidence="10">Cell wall polymerase</fullName>
    </alternativeName>
    <alternativeName>
        <fullName evidence="9">Peptidoglycan polymerase</fullName>
    </alternativeName>
</protein>
<keyword evidence="3" id="KW-0808">Transferase</keyword>
<keyword evidence="2" id="KW-0328">Glycosyltransferase</keyword>
<evidence type="ECO:0000313" key="17">
    <source>
        <dbReference type="EMBL" id="PIR02640.1"/>
    </source>
</evidence>
<evidence type="ECO:0000256" key="6">
    <source>
        <dbReference type="ARBA" id="ARBA00022984"/>
    </source>
</evidence>
<gene>
    <name evidence="17" type="ORF">COV62_00945</name>
</gene>
<keyword evidence="8 16" id="KW-0472">Membrane</keyword>
<dbReference type="PANTHER" id="PTHR30474:SF2">
    <property type="entry name" value="PEPTIDOGLYCAN GLYCOSYLTRANSFERASE FTSW-RELATED"/>
    <property type="match status" value="1"/>
</dbReference>
<evidence type="ECO:0000256" key="3">
    <source>
        <dbReference type="ARBA" id="ARBA00022679"/>
    </source>
</evidence>